<organism evidence="1 2">
    <name type="scientific">Roseicella aquatilis</name>
    <dbReference type="NCBI Taxonomy" id="2527868"/>
    <lineage>
        <taxon>Bacteria</taxon>
        <taxon>Pseudomonadati</taxon>
        <taxon>Pseudomonadota</taxon>
        <taxon>Alphaproteobacteria</taxon>
        <taxon>Acetobacterales</taxon>
        <taxon>Roseomonadaceae</taxon>
        <taxon>Roseicella</taxon>
    </lineage>
</organism>
<sequence length="331" mass="36357">MRSEIEIAVFDGETLVQRCPCTLRDLPDGRPGVVWRGVVYPLLPGDRIDVSAVEAEAGPEQPFAVLGGEGSTWVLVRGLAGALAEAQARLGAAGIRVSRSGRWLGDPVGDVAFDWFLRCEGTLEPDRVGELLGRSSVVGDTAEARIAVLEQHLFEMKAELARLAEQLNEAARPPSVPVQPVTPVAPERNAALEAALERVRELQARLDAVPPRPAPSRPAVARLQEELAAALAALRPDVILLRDSLQVVVGEFVSRAAFYRILQELPVEGGRPKGWKALRGAERWWERHVSSGQDDSGRAYARFDPVGRRWDLLMSWKGEQARDIEWLRRKA</sequence>
<evidence type="ECO:0000313" key="2">
    <source>
        <dbReference type="Proteomes" id="UP000295023"/>
    </source>
</evidence>
<dbReference type="Proteomes" id="UP000295023">
    <property type="component" value="Unassembled WGS sequence"/>
</dbReference>
<accession>A0A4R4D3P8</accession>
<dbReference type="OrthoDB" id="7374968at2"/>
<gene>
    <name evidence="1" type="ORF">EXY23_27000</name>
</gene>
<dbReference type="RefSeq" id="WP_132297650.1">
    <property type="nucleotide sequence ID" value="NZ_SKBM01000058.1"/>
</dbReference>
<dbReference type="EMBL" id="SKBM01000058">
    <property type="protein sequence ID" value="TCZ51316.1"/>
    <property type="molecule type" value="Genomic_DNA"/>
</dbReference>
<reference evidence="1 2" key="1">
    <citation type="submission" date="2019-03" db="EMBL/GenBank/DDBJ databases">
        <title>Paracraurococcus aquatilis NE82 genome sequence.</title>
        <authorList>
            <person name="Zhao Y."/>
            <person name="Du Z."/>
        </authorList>
    </citation>
    <scope>NUCLEOTIDE SEQUENCE [LARGE SCALE GENOMIC DNA]</scope>
    <source>
        <strain evidence="1 2">NE82</strain>
    </source>
</reference>
<comment type="caution">
    <text evidence="1">The sequence shown here is derived from an EMBL/GenBank/DDBJ whole genome shotgun (WGS) entry which is preliminary data.</text>
</comment>
<evidence type="ECO:0000313" key="1">
    <source>
        <dbReference type="EMBL" id="TCZ51316.1"/>
    </source>
</evidence>
<proteinExistence type="predicted"/>
<keyword evidence="2" id="KW-1185">Reference proteome</keyword>
<protein>
    <submittedName>
        <fullName evidence="1">Uncharacterized protein</fullName>
    </submittedName>
</protein>
<name>A0A4R4D3P8_9PROT</name>
<dbReference type="AlphaFoldDB" id="A0A4R4D3P8"/>